<dbReference type="EMBL" id="JAWXXV010000001">
    <property type="protein sequence ID" value="MDX5985079.1"/>
    <property type="molecule type" value="Genomic_DNA"/>
</dbReference>
<comment type="caution">
    <text evidence="2">The sequence shown here is derived from an EMBL/GenBank/DDBJ whole genome shotgun (WGS) entry which is preliminary data.</text>
</comment>
<evidence type="ECO:0000259" key="1">
    <source>
        <dbReference type="Pfam" id="PF13577"/>
    </source>
</evidence>
<proteinExistence type="predicted"/>
<accession>A0ABU4PQJ1</accession>
<dbReference type="InterPro" id="IPR032710">
    <property type="entry name" value="NTF2-like_dom_sf"/>
</dbReference>
<dbReference type="Pfam" id="PF13577">
    <property type="entry name" value="SnoaL_4"/>
    <property type="match status" value="1"/>
</dbReference>
<dbReference type="CDD" id="cd00531">
    <property type="entry name" value="NTF2_like"/>
    <property type="match status" value="1"/>
</dbReference>
<gene>
    <name evidence="2" type="ORF">SIL82_12485</name>
</gene>
<dbReference type="RefSeq" id="WP_010402466.1">
    <property type="nucleotide sequence ID" value="NZ_JAWXXV010000001.1"/>
</dbReference>
<keyword evidence="3" id="KW-1185">Reference proteome</keyword>
<dbReference type="SUPFAM" id="SSF54427">
    <property type="entry name" value="NTF2-like"/>
    <property type="match status" value="1"/>
</dbReference>
<sequence length="168" mass="18489">MSDLEKRVRRLEDRAEINDLVVAYFLAADGDDLDGVGESFTEDATFSSSGAQNAASRAGIVDFIRTARGYMGLTIHTPHYAHITFDGDDEASGLVGAHLELVLGGQSIYGAVRYVDRYVRDGDRWRIAARDMRTIHIAPWLEVGEAYSSETPVRWPGAAPGPTDYPRK</sequence>
<reference evidence="2 3" key="1">
    <citation type="submission" date="2023-11" db="EMBL/GenBank/DDBJ databases">
        <title>MicrobeMod: A computational toolkit for identifying prokaryotic methylation and restriction-modification with nanopore sequencing.</title>
        <authorList>
            <person name="Crits-Christoph A."/>
            <person name="Kang S.C."/>
            <person name="Lee H."/>
            <person name="Ostrov N."/>
        </authorList>
    </citation>
    <scope>NUCLEOTIDE SEQUENCE [LARGE SCALE GENOMIC DNA]</scope>
    <source>
        <strain evidence="2 3">ATCC 14820</strain>
    </source>
</reference>
<protein>
    <submittedName>
        <fullName evidence="2">Nuclear transport factor 2 family protein</fullName>
    </submittedName>
</protein>
<feature type="domain" description="SnoaL-like" evidence="1">
    <location>
        <begin position="9"/>
        <end position="130"/>
    </location>
</feature>
<evidence type="ECO:0000313" key="3">
    <source>
        <dbReference type="Proteomes" id="UP001279660"/>
    </source>
</evidence>
<dbReference type="Proteomes" id="UP001279660">
    <property type="component" value="Unassembled WGS sequence"/>
</dbReference>
<organism evidence="2 3">
    <name type="scientific">Sphingomonas echinoides</name>
    <dbReference type="NCBI Taxonomy" id="59803"/>
    <lineage>
        <taxon>Bacteria</taxon>
        <taxon>Pseudomonadati</taxon>
        <taxon>Pseudomonadota</taxon>
        <taxon>Alphaproteobacteria</taxon>
        <taxon>Sphingomonadales</taxon>
        <taxon>Sphingomonadaceae</taxon>
        <taxon>Sphingomonas</taxon>
    </lineage>
</organism>
<name>A0ABU4PQJ1_9SPHN</name>
<dbReference type="Gene3D" id="3.10.450.50">
    <property type="match status" value="1"/>
</dbReference>
<dbReference type="InterPro" id="IPR037401">
    <property type="entry name" value="SnoaL-like"/>
</dbReference>
<evidence type="ECO:0000313" key="2">
    <source>
        <dbReference type="EMBL" id="MDX5985079.1"/>
    </source>
</evidence>